<dbReference type="Proteomes" id="UP000578036">
    <property type="component" value="Unassembled WGS sequence"/>
</dbReference>
<keyword evidence="1" id="KW-0808">Transferase</keyword>
<dbReference type="AlphaFoldDB" id="A0A7W4YSX3"/>
<sequence length="726" mass="82205">MLISPPFLPPRADNQTEEQWLEVAMSGGEPGDGGYPVSYNLGWHGGMHMQAPVRGNTGVEPVRAIADGVVVYRRGTGEPPQAPSPDAPLSYGGRTSDGVVIIRHETEIGVVPQRNIPTRVVFFSIYMHLHTVRSTVRQGQTIYRKDELGQAGYIRGQPGRIHFEIICDDANLRKLVGRGSGLVSHASDGRSDAVFGELYFHLTESVRVYAERPPLNRPASSDGAMLEEDLFVGLRYAEGDGTPFTRGHAYVTTYRQTGTPLGAALVEPDAEYNLYRDANDISEAYPANARPVPSAVYELLRFGRIVGPDPLVPADVPHWRKIRTPAGTGWVNLNAQGVHKFSDADFPQWRDWKLIEEAEDGNCLCNAPEILRSVDFNRDGSISAEEAHTRLVAPEVKAFMKRLICKFPTEWDATTIDSCWEWLKTRSPVNLNPMTNLQFDRLRAHITALAFWKDADLQVPQHDVDGRITGFHALPSTHWHFDPREFVRIFRKCRWLSSLEFSLIYTDTYQKKVGSRLETARNALRHEVREQYRIQINQIARKYHVSASSYRLAHFLGQGAEESRTLTLMFERRSEASCNQLYSGKLGNDLPGDAFRYRGRGMKQLTGKFNYAEYWVYRGWISRESFDQSWWERRGVVRRPVISEPDVLGTDDYAVIDAGGWYWTASPHRGGPHMLSSINRVINSSRPNRENVRVVTRAINGGETGLDNREFHTDRIYRVVGDEVYQ</sequence>
<proteinExistence type="predicted"/>
<evidence type="ECO:0000313" key="2">
    <source>
        <dbReference type="Proteomes" id="UP000578036"/>
    </source>
</evidence>
<dbReference type="GO" id="GO:0004417">
    <property type="term" value="F:hydroxyethylthiazole kinase activity"/>
    <property type="evidence" value="ECO:0007669"/>
    <property type="project" value="UniProtKB-EC"/>
</dbReference>
<keyword evidence="2" id="KW-1185">Reference proteome</keyword>
<name>A0A7W4YSX3_9BURK</name>
<accession>A0A7W4YSX3</accession>
<comment type="caution">
    <text evidence="1">The sequence shown here is derived from an EMBL/GenBank/DDBJ whole genome shotgun (WGS) entry which is preliminary data.</text>
</comment>
<organism evidence="1 2">
    <name type="scientific">Cupriavidus alkaliphilus</name>
    <dbReference type="NCBI Taxonomy" id="942866"/>
    <lineage>
        <taxon>Bacteria</taxon>
        <taxon>Pseudomonadati</taxon>
        <taxon>Pseudomonadota</taxon>
        <taxon>Betaproteobacteria</taxon>
        <taxon>Burkholderiales</taxon>
        <taxon>Burkholderiaceae</taxon>
        <taxon>Cupriavidus</taxon>
    </lineage>
</organism>
<dbReference type="EMBL" id="JACHWF010000005">
    <property type="protein sequence ID" value="MBB3009539.1"/>
    <property type="molecule type" value="Genomic_DNA"/>
</dbReference>
<gene>
    <name evidence="1" type="ORF">FHX61_004212</name>
</gene>
<dbReference type="SUPFAM" id="SSF53955">
    <property type="entry name" value="Lysozyme-like"/>
    <property type="match status" value="1"/>
</dbReference>
<dbReference type="EC" id="2.7.1.50" evidence="1"/>
<dbReference type="CDD" id="cd12797">
    <property type="entry name" value="M23_peptidase"/>
    <property type="match status" value="1"/>
</dbReference>
<evidence type="ECO:0000313" key="1">
    <source>
        <dbReference type="EMBL" id="MBB3009539.1"/>
    </source>
</evidence>
<keyword evidence="1" id="KW-0418">Kinase</keyword>
<dbReference type="Gene3D" id="2.70.70.10">
    <property type="entry name" value="Glucose Permease (Domain IIA)"/>
    <property type="match status" value="1"/>
</dbReference>
<dbReference type="Gene3D" id="1.10.530.10">
    <property type="match status" value="1"/>
</dbReference>
<dbReference type="InterPro" id="IPR011055">
    <property type="entry name" value="Dup_hybrid_motif"/>
</dbReference>
<protein>
    <submittedName>
        <fullName evidence="1">Hydroxyethylthiazole kinase</fullName>
        <ecNumber evidence="1">2.7.1.50</ecNumber>
    </submittedName>
</protein>
<dbReference type="InterPro" id="IPR023346">
    <property type="entry name" value="Lysozyme-like_dom_sf"/>
</dbReference>
<dbReference type="RefSeq" id="WP_183300058.1">
    <property type="nucleotide sequence ID" value="NZ_JACHWF010000005.1"/>
</dbReference>
<reference evidence="1 2" key="1">
    <citation type="submission" date="2020-08" db="EMBL/GenBank/DDBJ databases">
        <title>Genomic Encyclopedia of Type Strains, Phase IV (KMG-V): Genome sequencing to study the core and pangenomes of soil and plant-associated prokaryotes.</title>
        <authorList>
            <person name="Whitman W."/>
        </authorList>
    </citation>
    <scope>NUCLEOTIDE SEQUENCE [LARGE SCALE GENOMIC DNA]</scope>
    <source>
        <strain evidence="1 2">SLV-2362</strain>
    </source>
</reference>